<reference evidence="7 8" key="1">
    <citation type="submission" date="2022-10" db="EMBL/GenBank/DDBJ databases">
        <title>Marinomonas transparenta sp. nov. and Marinomonas sargassi sp. nov., isolated from marine alga (Sargassum natans (L.) Gaillon).</title>
        <authorList>
            <person name="Wang Y."/>
        </authorList>
    </citation>
    <scope>NUCLEOTIDE SEQUENCE [LARGE SCALE GENOMIC DNA]</scope>
    <source>
        <strain evidence="7 8">C2222</strain>
    </source>
</reference>
<organism evidence="7 8">
    <name type="scientific">Marinomonas sargassi</name>
    <dbReference type="NCBI Taxonomy" id="2984494"/>
    <lineage>
        <taxon>Bacteria</taxon>
        <taxon>Pseudomonadati</taxon>
        <taxon>Pseudomonadota</taxon>
        <taxon>Gammaproteobacteria</taxon>
        <taxon>Oceanospirillales</taxon>
        <taxon>Oceanospirillaceae</taxon>
        <taxon>Marinomonas</taxon>
    </lineage>
</organism>
<name>A0ABT2YUJ6_9GAMM</name>
<gene>
    <name evidence="7" type="ORF">OFY17_11910</name>
</gene>
<comment type="caution">
    <text evidence="7">The sequence shown here is derived from an EMBL/GenBank/DDBJ whole genome shotgun (WGS) entry which is preliminary data.</text>
</comment>
<dbReference type="EMBL" id="JAOVZB010000005">
    <property type="protein sequence ID" value="MCV2403577.1"/>
    <property type="molecule type" value="Genomic_DNA"/>
</dbReference>
<feature type="signal peptide" evidence="5">
    <location>
        <begin position="1"/>
        <end position="22"/>
    </location>
</feature>
<dbReference type="PANTHER" id="PTHR35936:SF17">
    <property type="entry name" value="ARGININE-BINDING EXTRACELLULAR PROTEIN ARTP"/>
    <property type="match status" value="1"/>
</dbReference>
<dbReference type="InterPro" id="IPR018313">
    <property type="entry name" value="SBP_3_CS"/>
</dbReference>
<protein>
    <submittedName>
        <fullName evidence="7">ABC transporter substrate-binding protein</fullName>
    </submittedName>
</protein>
<comment type="similarity">
    <text evidence="2 4">Belongs to the bacterial solute-binding protein 3 family.</text>
</comment>
<dbReference type="Gene3D" id="3.40.190.10">
    <property type="entry name" value="Periplasmic binding protein-like II"/>
    <property type="match status" value="2"/>
</dbReference>
<dbReference type="RefSeq" id="WP_263530955.1">
    <property type="nucleotide sequence ID" value="NZ_JAOVZB010000005.1"/>
</dbReference>
<keyword evidence="3 5" id="KW-0732">Signal</keyword>
<evidence type="ECO:0000256" key="3">
    <source>
        <dbReference type="ARBA" id="ARBA00022729"/>
    </source>
</evidence>
<evidence type="ECO:0000256" key="2">
    <source>
        <dbReference type="ARBA" id="ARBA00010333"/>
    </source>
</evidence>
<feature type="domain" description="Solute-binding protein family 3/N-terminal" evidence="6">
    <location>
        <begin position="33"/>
        <end position="264"/>
    </location>
</feature>
<dbReference type="SUPFAM" id="SSF53850">
    <property type="entry name" value="Periplasmic binding protein-like II"/>
    <property type="match status" value="1"/>
</dbReference>
<sequence>MKKVTIALTTALSLMTPLMATAADEMKLINDGEVRFLTNPIYPPMEFIDPKTGVITGFDVDLGTAIAEKMGKEALWVTTSFAQLQSSLATGRGDVIISGMSDNPKRQESMDFVDYVKSGPVFIVAEGQSSSFKSNADVCGKKVAGSRSSSFGADVVKWSSEYCEAKGLGAITFNGVQDSNAARLGLKQGRYDVVVQGIETIAYQIQSEPGVYHIVDKPILDTDVFGIGVKKDNPALRDAIADSLSELIENGTYAELLKKWGLVHNAVKTVQINGVK</sequence>
<evidence type="ECO:0000256" key="1">
    <source>
        <dbReference type="ARBA" id="ARBA00004196"/>
    </source>
</evidence>
<evidence type="ECO:0000256" key="4">
    <source>
        <dbReference type="RuleBase" id="RU003744"/>
    </source>
</evidence>
<dbReference type="Pfam" id="PF00497">
    <property type="entry name" value="SBP_bac_3"/>
    <property type="match status" value="1"/>
</dbReference>
<feature type="chain" id="PRO_5047254797" evidence="5">
    <location>
        <begin position="23"/>
        <end position="276"/>
    </location>
</feature>
<accession>A0ABT2YUJ6</accession>
<proteinExistence type="inferred from homology"/>
<evidence type="ECO:0000259" key="6">
    <source>
        <dbReference type="SMART" id="SM00062"/>
    </source>
</evidence>
<dbReference type="SMART" id="SM00062">
    <property type="entry name" value="PBPb"/>
    <property type="match status" value="1"/>
</dbReference>
<evidence type="ECO:0000256" key="5">
    <source>
        <dbReference type="SAM" id="SignalP"/>
    </source>
</evidence>
<dbReference type="Proteomes" id="UP001209713">
    <property type="component" value="Unassembled WGS sequence"/>
</dbReference>
<dbReference type="InterPro" id="IPR001638">
    <property type="entry name" value="Solute-binding_3/MltF_N"/>
</dbReference>
<dbReference type="PANTHER" id="PTHR35936">
    <property type="entry name" value="MEMBRANE-BOUND LYTIC MUREIN TRANSGLYCOSYLASE F"/>
    <property type="match status" value="1"/>
</dbReference>
<dbReference type="PROSITE" id="PS01039">
    <property type="entry name" value="SBP_BACTERIAL_3"/>
    <property type="match status" value="1"/>
</dbReference>
<dbReference type="CDD" id="cd01004">
    <property type="entry name" value="PBP2_MidA_like"/>
    <property type="match status" value="1"/>
</dbReference>
<comment type="subcellular location">
    <subcellularLocation>
        <location evidence="1">Cell envelope</location>
    </subcellularLocation>
</comment>
<evidence type="ECO:0000313" key="7">
    <source>
        <dbReference type="EMBL" id="MCV2403577.1"/>
    </source>
</evidence>
<keyword evidence="8" id="KW-1185">Reference proteome</keyword>
<evidence type="ECO:0000313" key="8">
    <source>
        <dbReference type="Proteomes" id="UP001209713"/>
    </source>
</evidence>